<name>A0ABR4EZ05_9PEZI</name>
<keyword evidence="3" id="KW-1185">Reference proteome</keyword>
<feature type="compositionally biased region" description="Low complexity" evidence="1">
    <location>
        <begin position="182"/>
        <end position="199"/>
    </location>
</feature>
<accession>A0ABR4EZ05</accession>
<gene>
    <name evidence="2" type="ORF">FJTKL_05046</name>
</gene>
<comment type="caution">
    <text evidence="2">The sequence shown here is derived from an EMBL/GenBank/DDBJ whole genome shotgun (WGS) entry which is preliminary data.</text>
</comment>
<dbReference type="EMBL" id="JBAWTH010000019">
    <property type="protein sequence ID" value="KAL2287669.1"/>
    <property type="molecule type" value="Genomic_DNA"/>
</dbReference>
<protein>
    <submittedName>
        <fullName evidence="2">Uncharacterized protein</fullName>
    </submittedName>
</protein>
<proteinExistence type="predicted"/>
<evidence type="ECO:0000256" key="1">
    <source>
        <dbReference type="SAM" id="MobiDB-lite"/>
    </source>
</evidence>
<organism evidence="2 3">
    <name type="scientific">Diaporthe vaccinii</name>
    <dbReference type="NCBI Taxonomy" id="105482"/>
    <lineage>
        <taxon>Eukaryota</taxon>
        <taxon>Fungi</taxon>
        <taxon>Dikarya</taxon>
        <taxon>Ascomycota</taxon>
        <taxon>Pezizomycotina</taxon>
        <taxon>Sordariomycetes</taxon>
        <taxon>Sordariomycetidae</taxon>
        <taxon>Diaporthales</taxon>
        <taxon>Diaporthaceae</taxon>
        <taxon>Diaporthe</taxon>
        <taxon>Diaporthe eres species complex</taxon>
    </lineage>
</organism>
<evidence type="ECO:0000313" key="2">
    <source>
        <dbReference type="EMBL" id="KAL2287669.1"/>
    </source>
</evidence>
<feature type="region of interest" description="Disordered" evidence="1">
    <location>
        <begin position="177"/>
        <end position="199"/>
    </location>
</feature>
<evidence type="ECO:0000313" key="3">
    <source>
        <dbReference type="Proteomes" id="UP001600888"/>
    </source>
</evidence>
<reference evidence="2 3" key="1">
    <citation type="submission" date="2024-03" db="EMBL/GenBank/DDBJ databases">
        <title>A high-quality draft genome sequence of Diaporthe vaccinii, a causative agent of upright dieback and viscid rot disease in cranberry plants.</title>
        <authorList>
            <person name="Sarrasin M."/>
            <person name="Lang B.F."/>
            <person name="Burger G."/>
        </authorList>
    </citation>
    <scope>NUCLEOTIDE SEQUENCE [LARGE SCALE GENOMIC DNA]</scope>
    <source>
        <strain evidence="2 3">IS7</strain>
    </source>
</reference>
<dbReference type="Proteomes" id="UP001600888">
    <property type="component" value="Unassembled WGS sequence"/>
</dbReference>
<sequence length="199" mass="20641">MKGNPEFVILKYSAWLDASQFQDAILGAVVQYPLTPSTDHVPETPLQYNHIDLVEGTLTEFLLVSSNASSNDASAVRGSMAAASFKGRTRDSLQLAGKLRVLDTVPGWISLLNTWPLCLVVGVMTDEEVDLDYSGAVERNVHGKLEVPLATVGMAAAGAPAGVLSGVDGSTAHVEAATSPLCSGPSRPAAASSSSSCAL</sequence>